<accession>A0A0D1YV75</accession>
<keyword evidence="2" id="KW-1015">Disulfide bond</keyword>
<evidence type="ECO:0000256" key="3">
    <source>
        <dbReference type="SAM" id="MobiDB-lite"/>
    </source>
</evidence>
<dbReference type="Pfam" id="PF10203">
    <property type="entry name" value="Pet191_N"/>
    <property type="match status" value="1"/>
</dbReference>
<name>A0A0D1YV75_9PEZI</name>
<dbReference type="HOGENOM" id="CLU_1476240_0_0_1"/>
<dbReference type="STRING" id="253628.A0A0D1YV75"/>
<dbReference type="InterPro" id="IPR018793">
    <property type="entry name" value="Cyt_c_oxidase_assmbl_Pet191"/>
</dbReference>
<dbReference type="Proteomes" id="UP000053259">
    <property type="component" value="Unassembled WGS sequence"/>
</dbReference>
<dbReference type="OrthoDB" id="282149at2759"/>
<dbReference type="GeneID" id="27312269"/>
<feature type="compositionally biased region" description="Basic and acidic residues" evidence="3">
    <location>
        <begin position="162"/>
        <end position="174"/>
    </location>
</feature>
<dbReference type="RefSeq" id="XP_016214411.1">
    <property type="nucleotide sequence ID" value="XM_016357619.1"/>
</dbReference>
<evidence type="ECO:0000313" key="4">
    <source>
        <dbReference type="EMBL" id="KIW04542.1"/>
    </source>
</evidence>
<feature type="region of interest" description="Disordered" evidence="3">
    <location>
        <begin position="127"/>
        <end position="183"/>
    </location>
</feature>
<evidence type="ECO:0000313" key="5">
    <source>
        <dbReference type="Proteomes" id="UP000053259"/>
    </source>
</evidence>
<dbReference type="GO" id="GO:0033617">
    <property type="term" value="P:mitochondrial respiratory chain complex IV assembly"/>
    <property type="evidence" value="ECO:0007669"/>
    <property type="project" value="TreeGrafter"/>
</dbReference>
<dbReference type="InParanoid" id="A0A0D1YV75"/>
<evidence type="ECO:0000256" key="1">
    <source>
        <dbReference type="ARBA" id="ARBA00007785"/>
    </source>
</evidence>
<comment type="similarity">
    <text evidence="1">Belongs to the PET191 family.</text>
</comment>
<gene>
    <name evidence="4" type="ORF">PV09_04296</name>
</gene>
<dbReference type="GO" id="GO:0005739">
    <property type="term" value="C:mitochondrion"/>
    <property type="evidence" value="ECO:0007669"/>
    <property type="project" value="TreeGrafter"/>
</dbReference>
<dbReference type="PANTHER" id="PTHR28627:SF1">
    <property type="entry name" value="CYTOCHROME C OXIDASE ASSEMBLY FACTOR 5"/>
    <property type="match status" value="1"/>
</dbReference>
<sequence length="183" mass="19499">MPSSCKDIRAALAQCLSESPCVLAGHTASECLREPLVSELPTRCQQLKKGYGDCKRGMIDMRKRFRGNKPIGSATGMTDNSEGGSRYIDGVGDGMLYASIGRKNSGVGKTKEVGWNASEDEARGMEELVPGRFKDENGGTGGYYSGYSPAPAGVDTASKDTGSSDKSVKPEREGAGWSWWRGS</sequence>
<reference evidence="4 5" key="1">
    <citation type="submission" date="2015-01" db="EMBL/GenBank/DDBJ databases">
        <title>The Genome Sequence of Ochroconis gallopava CBS43764.</title>
        <authorList>
            <consortium name="The Broad Institute Genomics Platform"/>
            <person name="Cuomo C."/>
            <person name="de Hoog S."/>
            <person name="Gorbushina A."/>
            <person name="Stielow B."/>
            <person name="Teixiera M."/>
            <person name="Abouelleil A."/>
            <person name="Chapman S.B."/>
            <person name="Priest M."/>
            <person name="Young S.K."/>
            <person name="Wortman J."/>
            <person name="Nusbaum C."/>
            <person name="Birren B."/>
        </authorList>
    </citation>
    <scope>NUCLEOTIDE SEQUENCE [LARGE SCALE GENOMIC DNA]</scope>
    <source>
        <strain evidence="4 5">CBS 43764</strain>
    </source>
</reference>
<organism evidence="4 5">
    <name type="scientific">Verruconis gallopava</name>
    <dbReference type="NCBI Taxonomy" id="253628"/>
    <lineage>
        <taxon>Eukaryota</taxon>
        <taxon>Fungi</taxon>
        <taxon>Dikarya</taxon>
        <taxon>Ascomycota</taxon>
        <taxon>Pezizomycotina</taxon>
        <taxon>Dothideomycetes</taxon>
        <taxon>Pleosporomycetidae</taxon>
        <taxon>Venturiales</taxon>
        <taxon>Sympoventuriaceae</taxon>
        <taxon>Verruconis</taxon>
    </lineage>
</organism>
<dbReference type="AlphaFoldDB" id="A0A0D1YV75"/>
<protein>
    <recommendedName>
        <fullName evidence="6">Cytochrome c oxidase assembly protein</fullName>
    </recommendedName>
</protein>
<evidence type="ECO:0008006" key="6">
    <source>
        <dbReference type="Google" id="ProtNLM"/>
    </source>
</evidence>
<evidence type="ECO:0000256" key="2">
    <source>
        <dbReference type="ARBA" id="ARBA00023157"/>
    </source>
</evidence>
<keyword evidence="5" id="KW-1185">Reference proteome</keyword>
<dbReference type="EMBL" id="KN847540">
    <property type="protein sequence ID" value="KIW04542.1"/>
    <property type="molecule type" value="Genomic_DNA"/>
</dbReference>
<dbReference type="VEuPathDB" id="FungiDB:PV09_04296"/>
<dbReference type="PANTHER" id="PTHR28627">
    <property type="entry name" value="CYTOCHROME C OXIDASE ASSEMBLY FACTOR 5"/>
    <property type="match status" value="1"/>
</dbReference>
<proteinExistence type="inferred from homology"/>